<evidence type="ECO:0000313" key="3">
    <source>
        <dbReference type="Proteomes" id="UP001345963"/>
    </source>
</evidence>
<dbReference type="Pfam" id="PF00053">
    <property type="entry name" value="EGF_laminin"/>
    <property type="match status" value="2"/>
</dbReference>
<protein>
    <recommendedName>
        <fullName evidence="1">EGF-like domain-containing protein</fullName>
    </recommendedName>
</protein>
<dbReference type="Gene3D" id="2.170.300.10">
    <property type="entry name" value="Tie2 ligand-binding domain superfamily"/>
    <property type="match status" value="1"/>
</dbReference>
<dbReference type="Proteomes" id="UP001345963">
    <property type="component" value="Unassembled WGS sequence"/>
</dbReference>
<feature type="non-terminal residue" evidence="2">
    <location>
        <position position="167"/>
    </location>
</feature>
<keyword evidence="3" id="KW-1185">Reference proteome</keyword>
<feature type="domain" description="EGF-like" evidence="1">
    <location>
        <begin position="110"/>
        <end position="121"/>
    </location>
</feature>
<comment type="caution">
    <text evidence="2">The sequence shown here is derived from an EMBL/GenBank/DDBJ whole genome shotgun (WGS) entry which is preliminary data.</text>
</comment>
<dbReference type="PRINTS" id="PR00011">
    <property type="entry name" value="EGFLAMININ"/>
</dbReference>
<dbReference type="EMBL" id="JAHUTI010029536">
    <property type="protein sequence ID" value="MED6241025.1"/>
    <property type="molecule type" value="Genomic_DNA"/>
</dbReference>
<sequence>MPHNVLLFLSRMGKVLCKYFPSKVHHLSFSISFTFLPFVMNEILFFGEAVEICWYLGCTQSLCWFGKIFFSFLMIHLLYTACPAGQYGPGCLMRCSCHADASCDPKNGTCICPPGKMGHDCSTTCEAGFWGQGCIGRCRCQEHSVGCDPVSGQCVCEAGYTGDYCEE</sequence>
<dbReference type="PANTHER" id="PTHR24035:SF141">
    <property type="entry name" value="MULTIPLE EPIDERMAL GROWTH FACTOR-LIKE DOMAINS PROTEIN 6"/>
    <property type="match status" value="1"/>
</dbReference>
<dbReference type="SMART" id="SM00180">
    <property type="entry name" value="EGF_Lam"/>
    <property type="match status" value="2"/>
</dbReference>
<dbReference type="InterPro" id="IPR002049">
    <property type="entry name" value="LE_dom"/>
</dbReference>
<accession>A0ABU7AT22</accession>
<reference evidence="2 3" key="1">
    <citation type="submission" date="2021-07" db="EMBL/GenBank/DDBJ databases">
        <authorList>
            <person name="Palmer J.M."/>
        </authorList>
    </citation>
    <scope>NUCLEOTIDE SEQUENCE [LARGE SCALE GENOMIC DNA]</scope>
    <source>
        <strain evidence="2 3">AT_MEX2019</strain>
        <tissue evidence="2">Muscle</tissue>
    </source>
</reference>
<dbReference type="CDD" id="cd00055">
    <property type="entry name" value="EGF_Lam"/>
    <property type="match status" value="2"/>
</dbReference>
<gene>
    <name evidence="2" type="ORF">ATANTOWER_015647</name>
</gene>
<dbReference type="PANTHER" id="PTHR24035">
    <property type="entry name" value="MULTIPLE EPIDERMAL GROWTH FACTOR-LIKE DOMAINS PROTEIN"/>
    <property type="match status" value="1"/>
</dbReference>
<dbReference type="PROSITE" id="PS00022">
    <property type="entry name" value="EGF_1"/>
    <property type="match status" value="1"/>
</dbReference>
<name>A0ABU7AT22_9TELE</name>
<organism evidence="2 3">
    <name type="scientific">Ataeniobius toweri</name>
    <dbReference type="NCBI Taxonomy" id="208326"/>
    <lineage>
        <taxon>Eukaryota</taxon>
        <taxon>Metazoa</taxon>
        <taxon>Chordata</taxon>
        <taxon>Craniata</taxon>
        <taxon>Vertebrata</taxon>
        <taxon>Euteleostomi</taxon>
        <taxon>Actinopterygii</taxon>
        <taxon>Neopterygii</taxon>
        <taxon>Teleostei</taxon>
        <taxon>Neoteleostei</taxon>
        <taxon>Acanthomorphata</taxon>
        <taxon>Ovalentaria</taxon>
        <taxon>Atherinomorphae</taxon>
        <taxon>Cyprinodontiformes</taxon>
        <taxon>Goodeidae</taxon>
        <taxon>Ataeniobius</taxon>
    </lineage>
</organism>
<dbReference type="InterPro" id="IPR052108">
    <property type="entry name" value="MEGF/SIB"/>
</dbReference>
<proteinExistence type="predicted"/>
<dbReference type="InterPro" id="IPR000742">
    <property type="entry name" value="EGF"/>
</dbReference>
<evidence type="ECO:0000259" key="1">
    <source>
        <dbReference type="PROSITE" id="PS00022"/>
    </source>
</evidence>
<evidence type="ECO:0000313" key="2">
    <source>
        <dbReference type="EMBL" id="MED6241025.1"/>
    </source>
</evidence>